<evidence type="ECO:0000256" key="1">
    <source>
        <dbReference type="SAM" id="Phobius"/>
    </source>
</evidence>
<sequence length="91" mass="10699">MFTWIFWILAIWFVVNVIWMWFDLDNEQLQKTFAWINVAAVIIGFWVFYGATSVASLATWFQVLNWVNVVLAAIQFYFGYRHANGSSHKTA</sequence>
<keyword evidence="1" id="KW-1133">Transmembrane helix</keyword>
<organism evidence="2 3">
    <name type="scientific">Lactiplantibacillus dongliensis</name>
    <dbReference type="NCBI Taxonomy" id="2559919"/>
    <lineage>
        <taxon>Bacteria</taxon>
        <taxon>Bacillati</taxon>
        <taxon>Bacillota</taxon>
        <taxon>Bacilli</taxon>
        <taxon>Lactobacillales</taxon>
        <taxon>Lactobacillaceae</taxon>
        <taxon>Lactiplantibacillus</taxon>
    </lineage>
</organism>
<gene>
    <name evidence="2" type="ORF">ACFP3T_09940</name>
</gene>
<feature type="transmembrane region" description="Helical" evidence="1">
    <location>
        <begin position="34"/>
        <end position="51"/>
    </location>
</feature>
<evidence type="ECO:0008006" key="4">
    <source>
        <dbReference type="Google" id="ProtNLM"/>
    </source>
</evidence>
<dbReference type="Proteomes" id="UP001596253">
    <property type="component" value="Unassembled WGS sequence"/>
</dbReference>
<feature type="transmembrane region" description="Helical" evidence="1">
    <location>
        <begin position="6"/>
        <end position="22"/>
    </location>
</feature>
<proteinExistence type="predicted"/>
<reference evidence="3" key="1">
    <citation type="journal article" date="2019" name="Int. J. Syst. Evol. Microbiol.">
        <title>The Global Catalogue of Microorganisms (GCM) 10K type strain sequencing project: providing services to taxonomists for standard genome sequencing and annotation.</title>
        <authorList>
            <consortium name="The Broad Institute Genomics Platform"/>
            <consortium name="The Broad Institute Genome Sequencing Center for Infectious Disease"/>
            <person name="Wu L."/>
            <person name="Ma J."/>
        </authorList>
    </citation>
    <scope>NUCLEOTIDE SEQUENCE [LARGE SCALE GENOMIC DNA]</scope>
    <source>
        <strain evidence="3">CCM 8932</strain>
    </source>
</reference>
<keyword evidence="1" id="KW-0472">Membrane</keyword>
<accession>A0ABW1R6E3</accession>
<protein>
    <recommendedName>
        <fullName evidence="4">Integral membrane protein</fullName>
    </recommendedName>
</protein>
<evidence type="ECO:0000313" key="2">
    <source>
        <dbReference type="EMBL" id="MFC6164989.1"/>
    </source>
</evidence>
<evidence type="ECO:0000313" key="3">
    <source>
        <dbReference type="Proteomes" id="UP001596253"/>
    </source>
</evidence>
<comment type="caution">
    <text evidence="2">The sequence shown here is derived from an EMBL/GenBank/DDBJ whole genome shotgun (WGS) entry which is preliminary data.</text>
</comment>
<dbReference type="EMBL" id="JBHSSD010000041">
    <property type="protein sequence ID" value="MFC6164989.1"/>
    <property type="molecule type" value="Genomic_DNA"/>
</dbReference>
<name>A0ABW1R6E3_9LACO</name>
<keyword evidence="1" id="KW-0812">Transmembrane</keyword>
<dbReference type="RefSeq" id="WP_137639765.1">
    <property type="nucleotide sequence ID" value="NZ_BJDK01000009.1"/>
</dbReference>
<feature type="transmembrane region" description="Helical" evidence="1">
    <location>
        <begin position="57"/>
        <end position="80"/>
    </location>
</feature>
<keyword evidence="3" id="KW-1185">Reference proteome</keyword>